<evidence type="ECO:0000256" key="5">
    <source>
        <dbReference type="ARBA" id="ARBA00022989"/>
    </source>
</evidence>
<feature type="domain" description="ABC transmembrane type-1" evidence="8">
    <location>
        <begin position="89"/>
        <end position="272"/>
    </location>
</feature>
<dbReference type="PROSITE" id="PS50928">
    <property type="entry name" value="ABC_TM1"/>
    <property type="match status" value="1"/>
</dbReference>
<keyword evidence="5 7" id="KW-1133">Transmembrane helix</keyword>
<dbReference type="Proteomes" id="UP000430975">
    <property type="component" value="Unassembled WGS sequence"/>
</dbReference>
<dbReference type="EMBL" id="WJQS01000007">
    <property type="protein sequence ID" value="MRI85914.1"/>
    <property type="molecule type" value="Genomic_DNA"/>
</dbReference>
<dbReference type="InterPro" id="IPR035906">
    <property type="entry name" value="MetI-like_sf"/>
</dbReference>
<dbReference type="SUPFAM" id="SSF161098">
    <property type="entry name" value="MetI-like"/>
    <property type="match status" value="1"/>
</dbReference>
<sequence>MASHKPKQSLRHRLLPPKEIVLPNGKKVFKQRSITPFIVILVLIAVYYSVELTGFKFSTLAKRGHEFFTILIAMVPPRWTFFDSVIQPLVDTIKMSILGTVIGALLAIPTAMLASVNLTRNKAVSGAVKFLLSIIRTLPTLVSALILTYVFGLGTFAGTLAIALFTFSFIGKQLYEQIETVDMAPYEAMESMGANRLYSFLGAIRPQVLPSFLSVTLYTFEGNVRHAAILGYVGAGGLGIILNENIAWRQYDKVGMILLALFVTVAIIETISRYLRKKLT</sequence>
<dbReference type="InterPro" id="IPR005769">
    <property type="entry name" value="PhnE/PtxC"/>
</dbReference>
<evidence type="ECO:0000256" key="6">
    <source>
        <dbReference type="ARBA" id="ARBA00023136"/>
    </source>
</evidence>
<feature type="transmembrane region" description="Helical" evidence="7">
    <location>
        <begin position="97"/>
        <end position="118"/>
    </location>
</feature>
<dbReference type="PANTHER" id="PTHR30043:SF1">
    <property type="entry name" value="ABC TRANSPORT SYSTEM PERMEASE PROTEIN P69"/>
    <property type="match status" value="1"/>
</dbReference>
<dbReference type="AlphaFoldDB" id="A0A6I2GGU5"/>
<evidence type="ECO:0000313" key="11">
    <source>
        <dbReference type="Proteomes" id="UP000430975"/>
    </source>
</evidence>
<evidence type="ECO:0000256" key="2">
    <source>
        <dbReference type="ARBA" id="ARBA00022448"/>
    </source>
</evidence>
<organism evidence="10 11">
    <name type="scientific">Fundicoccus ignavus</name>
    <dbReference type="NCBI Taxonomy" id="2664442"/>
    <lineage>
        <taxon>Bacteria</taxon>
        <taxon>Bacillati</taxon>
        <taxon>Bacillota</taxon>
        <taxon>Bacilli</taxon>
        <taxon>Lactobacillales</taxon>
        <taxon>Aerococcaceae</taxon>
        <taxon>Fundicoccus</taxon>
    </lineage>
</organism>
<dbReference type="NCBIfam" id="TIGR01097">
    <property type="entry name" value="PhnE"/>
    <property type="match status" value="1"/>
</dbReference>
<dbReference type="PANTHER" id="PTHR30043">
    <property type="entry name" value="PHOSPHONATES TRANSPORT SYSTEM PERMEASE PROTEIN"/>
    <property type="match status" value="1"/>
</dbReference>
<reference evidence="11 12" key="1">
    <citation type="submission" date="2019-11" db="EMBL/GenBank/DDBJ databases">
        <title>Characterisation of Fundicoccus ignavus gen. nov. sp. nov., a novel genus of the family Aerococcaceae isolated from bulk tank milk.</title>
        <authorList>
            <person name="Siebert A."/>
            <person name="Huptas C."/>
            <person name="Wenning M."/>
            <person name="Scherer S."/>
            <person name="Doll E.V."/>
        </authorList>
    </citation>
    <scope>NUCLEOTIDE SEQUENCE [LARGE SCALE GENOMIC DNA]</scope>
    <source>
        <strain evidence="9 12">DSM 109653</strain>
        <strain evidence="10 11">WS4759</strain>
    </source>
</reference>
<dbReference type="Proteomes" id="UP000469870">
    <property type="component" value="Unassembled WGS sequence"/>
</dbReference>
<gene>
    <name evidence="10" type="primary">phnE</name>
    <name evidence="10" type="ORF">GIY09_08550</name>
    <name evidence="9" type="ORF">GIY11_02415</name>
</gene>
<keyword evidence="4 7" id="KW-0812">Transmembrane</keyword>
<evidence type="ECO:0000313" key="10">
    <source>
        <dbReference type="EMBL" id="MRI85914.1"/>
    </source>
</evidence>
<evidence type="ECO:0000256" key="4">
    <source>
        <dbReference type="ARBA" id="ARBA00022692"/>
    </source>
</evidence>
<dbReference type="Pfam" id="PF00528">
    <property type="entry name" value="BPD_transp_1"/>
    <property type="match status" value="1"/>
</dbReference>
<dbReference type="EMBL" id="WJQR01000002">
    <property type="protein sequence ID" value="MRI80882.1"/>
    <property type="molecule type" value="Genomic_DNA"/>
</dbReference>
<evidence type="ECO:0000313" key="12">
    <source>
        <dbReference type="Proteomes" id="UP000469870"/>
    </source>
</evidence>
<dbReference type="Gene3D" id="1.10.3720.10">
    <property type="entry name" value="MetI-like"/>
    <property type="match status" value="1"/>
</dbReference>
<dbReference type="GO" id="GO:0005886">
    <property type="term" value="C:plasma membrane"/>
    <property type="evidence" value="ECO:0007669"/>
    <property type="project" value="UniProtKB-SubCell"/>
</dbReference>
<comment type="subcellular location">
    <subcellularLocation>
        <location evidence="1 7">Cell membrane</location>
        <topology evidence="1 7">Multi-pass membrane protein</topology>
    </subcellularLocation>
</comment>
<dbReference type="RefSeq" id="WP_153861357.1">
    <property type="nucleotide sequence ID" value="NZ_WJQR01000002.1"/>
</dbReference>
<keyword evidence="11" id="KW-1185">Reference proteome</keyword>
<dbReference type="CDD" id="cd06261">
    <property type="entry name" value="TM_PBP2"/>
    <property type="match status" value="1"/>
</dbReference>
<proteinExistence type="inferred from homology"/>
<evidence type="ECO:0000256" key="7">
    <source>
        <dbReference type="RuleBase" id="RU363032"/>
    </source>
</evidence>
<comment type="similarity">
    <text evidence="7">Belongs to the binding-protein-dependent transport system permease family.</text>
</comment>
<accession>A0A6I2GGU5</accession>
<evidence type="ECO:0000256" key="3">
    <source>
        <dbReference type="ARBA" id="ARBA00022475"/>
    </source>
</evidence>
<evidence type="ECO:0000313" key="9">
    <source>
        <dbReference type="EMBL" id="MRI80882.1"/>
    </source>
</evidence>
<evidence type="ECO:0000256" key="1">
    <source>
        <dbReference type="ARBA" id="ARBA00004651"/>
    </source>
</evidence>
<evidence type="ECO:0000259" key="8">
    <source>
        <dbReference type="PROSITE" id="PS50928"/>
    </source>
</evidence>
<comment type="caution">
    <text evidence="10">The sequence shown here is derived from an EMBL/GenBank/DDBJ whole genome shotgun (WGS) entry which is preliminary data.</text>
</comment>
<protein>
    <submittedName>
        <fullName evidence="10">Phosphonate ABC transporter, permease protein PhnE</fullName>
    </submittedName>
</protein>
<feature type="transmembrane region" description="Helical" evidence="7">
    <location>
        <begin position="33"/>
        <end position="50"/>
    </location>
</feature>
<keyword evidence="3" id="KW-1003">Cell membrane</keyword>
<dbReference type="InterPro" id="IPR000515">
    <property type="entry name" value="MetI-like"/>
</dbReference>
<keyword evidence="2 7" id="KW-0813">Transport</keyword>
<feature type="transmembrane region" description="Helical" evidence="7">
    <location>
        <begin position="224"/>
        <end position="242"/>
    </location>
</feature>
<feature type="transmembrane region" description="Helical" evidence="7">
    <location>
        <begin position="254"/>
        <end position="275"/>
    </location>
</feature>
<name>A0A6I2GGU5_9LACT</name>
<dbReference type="GO" id="GO:0015416">
    <property type="term" value="F:ABC-type phosphonate transporter activity"/>
    <property type="evidence" value="ECO:0007669"/>
    <property type="project" value="InterPro"/>
</dbReference>
<keyword evidence="6 7" id="KW-0472">Membrane</keyword>